<dbReference type="SMART" id="SM00382">
    <property type="entry name" value="AAA"/>
    <property type="match status" value="1"/>
</dbReference>
<dbReference type="GO" id="GO:0016887">
    <property type="term" value="F:ATP hydrolysis activity"/>
    <property type="evidence" value="ECO:0007669"/>
    <property type="project" value="InterPro"/>
</dbReference>
<keyword evidence="7" id="KW-1185">Reference proteome</keyword>
<name>A0A5J5IJ94_9BACT</name>
<keyword evidence="2" id="KW-0813">Transport</keyword>
<gene>
    <name evidence="6" type="ORF">FW778_11065</name>
</gene>
<dbReference type="RefSeq" id="WP_150414772.1">
    <property type="nucleotide sequence ID" value="NZ_VYQF01000002.1"/>
</dbReference>
<accession>A0A5J5IJ94</accession>
<dbReference type="PROSITE" id="PS00211">
    <property type="entry name" value="ABC_TRANSPORTER_1"/>
    <property type="match status" value="1"/>
</dbReference>
<keyword evidence="3" id="KW-0547">Nucleotide-binding</keyword>
<evidence type="ECO:0000256" key="3">
    <source>
        <dbReference type="ARBA" id="ARBA00022741"/>
    </source>
</evidence>
<evidence type="ECO:0000256" key="4">
    <source>
        <dbReference type="ARBA" id="ARBA00022840"/>
    </source>
</evidence>
<dbReference type="InterPro" id="IPR003593">
    <property type="entry name" value="AAA+_ATPase"/>
</dbReference>
<organism evidence="6 7">
    <name type="scientific">Ginsengibacter hankyongi</name>
    <dbReference type="NCBI Taxonomy" id="2607284"/>
    <lineage>
        <taxon>Bacteria</taxon>
        <taxon>Pseudomonadati</taxon>
        <taxon>Bacteroidota</taxon>
        <taxon>Chitinophagia</taxon>
        <taxon>Chitinophagales</taxon>
        <taxon>Chitinophagaceae</taxon>
        <taxon>Ginsengibacter</taxon>
    </lineage>
</organism>
<dbReference type="PROSITE" id="PS50893">
    <property type="entry name" value="ABC_TRANSPORTER_2"/>
    <property type="match status" value="1"/>
</dbReference>
<evidence type="ECO:0000256" key="2">
    <source>
        <dbReference type="ARBA" id="ARBA00022448"/>
    </source>
</evidence>
<dbReference type="GO" id="GO:0005524">
    <property type="term" value="F:ATP binding"/>
    <property type="evidence" value="ECO:0007669"/>
    <property type="project" value="UniProtKB-KW"/>
</dbReference>
<protein>
    <submittedName>
        <fullName evidence="6">ABC transporter ATP-binding protein</fullName>
    </submittedName>
</protein>
<evidence type="ECO:0000313" key="6">
    <source>
        <dbReference type="EMBL" id="KAA9039362.1"/>
    </source>
</evidence>
<dbReference type="Pfam" id="PF00005">
    <property type="entry name" value="ABC_tran"/>
    <property type="match status" value="1"/>
</dbReference>
<dbReference type="InterPro" id="IPR027417">
    <property type="entry name" value="P-loop_NTPase"/>
</dbReference>
<evidence type="ECO:0000313" key="7">
    <source>
        <dbReference type="Proteomes" id="UP000326903"/>
    </source>
</evidence>
<comment type="similarity">
    <text evidence="1">Belongs to the ABC transporter superfamily.</text>
</comment>
<dbReference type="PANTHER" id="PTHR43335:SF4">
    <property type="entry name" value="ABC TRANSPORTER, ATP-BINDING PROTEIN"/>
    <property type="match status" value="1"/>
</dbReference>
<dbReference type="InterPro" id="IPR003439">
    <property type="entry name" value="ABC_transporter-like_ATP-bd"/>
</dbReference>
<comment type="caution">
    <text evidence="6">The sequence shown here is derived from an EMBL/GenBank/DDBJ whole genome shotgun (WGS) entry which is preliminary data.</text>
</comment>
<dbReference type="AlphaFoldDB" id="A0A5J5IJ94"/>
<reference evidence="6 7" key="1">
    <citation type="submission" date="2019-09" db="EMBL/GenBank/DDBJ databases">
        <title>Draft genome sequence of Ginsengibacter sp. BR5-29.</title>
        <authorList>
            <person name="Im W.-T."/>
        </authorList>
    </citation>
    <scope>NUCLEOTIDE SEQUENCE [LARGE SCALE GENOMIC DNA]</scope>
    <source>
        <strain evidence="6 7">BR5-29</strain>
    </source>
</reference>
<evidence type="ECO:0000259" key="5">
    <source>
        <dbReference type="PROSITE" id="PS50893"/>
    </source>
</evidence>
<dbReference type="InterPro" id="IPR017871">
    <property type="entry name" value="ABC_transporter-like_CS"/>
</dbReference>
<evidence type="ECO:0000256" key="1">
    <source>
        <dbReference type="ARBA" id="ARBA00005417"/>
    </source>
</evidence>
<feature type="domain" description="ABC transporter" evidence="5">
    <location>
        <begin position="5"/>
        <end position="234"/>
    </location>
</feature>
<dbReference type="Proteomes" id="UP000326903">
    <property type="component" value="Unassembled WGS sequence"/>
</dbReference>
<proteinExistence type="inferred from homology"/>
<dbReference type="PANTHER" id="PTHR43335">
    <property type="entry name" value="ABC TRANSPORTER, ATP-BINDING PROTEIN"/>
    <property type="match status" value="1"/>
</dbReference>
<dbReference type="SUPFAM" id="SSF52540">
    <property type="entry name" value="P-loop containing nucleoside triphosphate hydrolases"/>
    <property type="match status" value="1"/>
</dbReference>
<keyword evidence="4 6" id="KW-0067">ATP-binding</keyword>
<dbReference type="EMBL" id="VYQF01000002">
    <property type="protein sequence ID" value="KAA9039362.1"/>
    <property type="molecule type" value="Genomic_DNA"/>
</dbReference>
<dbReference type="Gene3D" id="3.40.50.300">
    <property type="entry name" value="P-loop containing nucleotide triphosphate hydrolases"/>
    <property type="match status" value="1"/>
</dbReference>
<sequence>MKTIIEVANLTKKFKDITAVSGLSFTVNEGDVYGFLGQNGAGKSTTIRMLLTLIRPTSGSISIFNKDLVTHREEILRQTGAIIEKPDLYNFLTANENVAFLSKLSGKSVSRKEVLEILKMVGLSERATSKVKTFSQGMKQRLGIAVALIHDPSLIILDEPTNGLDPQGIADTRELIKNLSCQHGKTVVVSSHLLSEIELIANRLLIIHNGKKIVEGTTKELLDPSKTIVEIDTTDNIAAREILLQSEFNTAVKKLKEEKIILQMDRNIIPSLINFLVKNNIGILSAETRHSLEDYFLSITNPGTNVEPATI</sequence>